<dbReference type="InParanoid" id="Q244W4"/>
<dbReference type="KEGG" id="tet:TTHERM_00694530"/>
<dbReference type="InterPro" id="IPR000595">
    <property type="entry name" value="cNMP-bd_dom"/>
</dbReference>
<feature type="region of interest" description="Disordered" evidence="1">
    <location>
        <begin position="516"/>
        <end position="535"/>
    </location>
</feature>
<gene>
    <name evidence="3" type="ORF">TTHERM_00694530</name>
</gene>
<evidence type="ECO:0000313" key="3">
    <source>
        <dbReference type="EMBL" id="EAS03373.2"/>
    </source>
</evidence>
<dbReference type="PANTHER" id="PTHR11635">
    <property type="entry name" value="CAMP-DEPENDENT PROTEIN KINASE REGULATORY CHAIN"/>
    <property type="match status" value="1"/>
</dbReference>
<dbReference type="InterPro" id="IPR050503">
    <property type="entry name" value="cAMP-dep_PK_reg_su-like"/>
</dbReference>
<dbReference type="GO" id="GO:0034236">
    <property type="term" value="F:protein kinase A catalytic subunit binding"/>
    <property type="evidence" value="ECO:0007669"/>
    <property type="project" value="TreeGrafter"/>
</dbReference>
<evidence type="ECO:0000259" key="2">
    <source>
        <dbReference type="PROSITE" id="PS50042"/>
    </source>
</evidence>
<proteinExistence type="predicted"/>
<feature type="compositionally biased region" description="Basic and acidic residues" evidence="1">
    <location>
        <begin position="517"/>
        <end position="534"/>
    </location>
</feature>
<dbReference type="GO" id="GO:0005829">
    <property type="term" value="C:cytosol"/>
    <property type="evidence" value="ECO:0007669"/>
    <property type="project" value="TreeGrafter"/>
</dbReference>
<dbReference type="AlphaFoldDB" id="Q244W4"/>
<dbReference type="EMBL" id="GG662488">
    <property type="protein sequence ID" value="EAS03373.2"/>
    <property type="molecule type" value="Genomic_DNA"/>
</dbReference>
<dbReference type="SUPFAM" id="SSF51206">
    <property type="entry name" value="cAMP-binding domain-like"/>
    <property type="match status" value="2"/>
</dbReference>
<dbReference type="HOGENOM" id="CLU_299675_0_0_1"/>
<protein>
    <submittedName>
        <fullName evidence="3">Cyclic nucleotide-binding domain protein</fullName>
    </submittedName>
</protein>
<dbReference type="Gene3D" id="2.60.120.10">
    <property type="entry name" value="Jelly Rolls"/>
    <property type="match status" value="2"/>
</dbReference>
<dbReference type="RefSeq" id="XP_001023618.2">
    <property type="nucleotide sequence ID" value="XM_001023618.2"/>
</dbReference>
<keyword evidence="4" id="KW-1185">Reference proteome</keyword>
<dbReference type="CDD" id="cd00038">
    <property type="entry name" value="CAP_ED"/>
    <property type="match status" value="1"/>
</dbReference>
<dbReference type="PROSITE" id="PS50042">
    <property type="entry name" value="CNMP_BINDING_3"/>
    <property type="match status" value="1"/>
</dbReference>
<evidence type="ECO:0000256" key="1">
    <source>
        <dbReference type="SAM" id="MobiDB-lite"/>
    </source>
</evidence>
<reference evidence="4" key="1">
    <citation type="journal article" date="2006" name="PLoS Biol.">
        <title>Macronuclear genome sequence of the ciliate Tetrahymena thermophila, a model eukaryote.</title>
        <authorList>
            <person name="Eisen J.A."/>
            <person name="Coyne R.S."/>
            <person name="Wu M."/>
            <person name="Wu D."/>
            <person name="Thiagarajan M."/>
            <person name="Wortman J.R."/>
            <person name="Badger J.H."/>
            <person name="Ren Q."/>
            <person name="Amedeo P."/>
            <person name="Jones K.M."/>
            <person name="Tallon L.J."/>
            <person name="Delcher A.L."/>
            <person name="Salzberg S.L."/>
            <person name="Silva J.C."/>
            <person name="Haas B.J."/>
            <person name="Majoros W.H."/>
            <person name="Farzad M."/>
            <person name="Carlton J.M."/>
            <person name="Smith R.K. Jr."/>
            <person name="Garg J."/>
            <person name="Pearlman R.E."/>
            <person name="Karrer K.M."/>
            <person name="Sun L."/>
            <person name="Manning G."/>
            <person name="Elde N.C."/>
            <person name="Turkewitz A.P."/>
            <person name="Asai D.J."/>
            <person name="Wilkes D.E."/>
            <person name="Wang Y."/>
            <person name="Cai H."/>
            <person name="Collins K."/>
            <person name="Stewart B.A."/>
            <person name="Lee S.R."/>
            <person name="Wilamowska K."/>
            <person name="Weinberg Z."/>
            <person name="Ruzzo W.L."/>
            <person name="Wloga D."/>
            <person name="Gaertig J."/>
            <person name="Frankel J."/>
            <person name="Tsao C.-C."/>
            <person name="Gorovsky M.A."/>
            <person name="Keeling P.J."/>
            <person name="Waller R.F."/>
            <person name="Patron N.J."/>
            <person name="Cherry J.M."/>
            <person name="Stover N.A."/>
            <person name="Krieger C.J."/>
            <person name="del Toro C."/>
            <person name="Ryder H.F."/>
            <person name="Williamson S.C."/>
            <person name="Barbeau R.A."/>
            <person name="Hamilton E.P."/>
            <person name="Orias E."/>
        </authorList>
    </citation>
    <scope>NUCLEOTIDE SEQUENCE [LARGE SCALE GENOMIC DNA]</scope>
    <source>
        <strain evidence="4">SB210</strain>
    </source>
</reference>
<dbReference type="InterPro" id="IPR014710">
    <property type="entry name" value="RmlC-like_jellyroll"/>
</dbReference>
<dbReference type="GO" id="GO:0004862">
    <property type="term" value="F:cAMP-dependent protein kinase inhibitor activity"/>
    <property type="evidence" value="ECO:0007669"/>
    <property type="project" value="TreeGrafter"/>
</dbReference>
<dbReference type="InterPro" id="IPR018490">
    <property type="entry name" value="cNMP-bd_dom_sf"/>
</dbReference>
<accession>Q244W4</accession>
<dbReference type="Proteomes" id="UP000009168">
    <property type="component" value="Unassembled WGS sequence"/>
</dbReference>
<sequence>MEQVENPSTDELVINVVGCKPEKRSEEQISFLSDYLHKILSFLNVKKEDCILCAKSCVKLTYHQNQSILKLKQQVEYFYIILEGQVSLNYLLVNNESSNEEQLKYEKNQQQNINNFKVPTDKKNESLQNVGSQQQVVNRQSQRISEIIDQPKKNSIVSRYSQSQLLPYKKLNKFDYFGQISICLKQICQIVAQCTSRNAVLLAIPKDVFNSTLKFYFSYVIQNDIEFLETCVHFFKEWNKNLLKRIILFGQKVQLKRGNLLYNEGDNADSIFLIVEGEFSAFKQYTYAPSFLAKAELNDVEKIRTQTKNEIDNKKQQKSLKILMVGKGEMIGESELFLQQEGTQKRYFSVVTESQDALVIKMHHQIFKDLVLTDTNTKQNILNLHHQRMSFVEQKVKNQKQKLSQYMDFFFQSLQGQQMKQKSTEFLKNSLKTIDQLNKDQFNKFLKKAYNSQSPQKKQLSYPQNQNIFQSDEKNNQISIPTLNYIIDDKQNKIVTEQDLLKSAELNQNFSTKMKNSTKESKIYDSKSNLDTESKSNIQQDTVKVNSDSGMKYFNSFFYRYLDQKQNNLEEPLISVKKSRRQFSLENLNKNKQKLSHSPQKTAFSRQNSLILQKMNQIYNQSEKQTIHSTLQQTDCLLKSENQIISLCNLQRRQSPESSSDNKNKFNCNLSNLKVEEYSLNNYCNNSSRKNTLDSIALNLDNRQSSQTKFSPQLKNRKIVSQSSHLQLEKQDFISLNEDHKNNIQTERRQPLITFQYKSDSINEIYHKNEEAIGIEIKKKLQIPRRLFSSRASSTITNFKNNSISNTNSICLREQSNANQNENQIIFLNNCASTTQNTIEDKNALENEKNSIIKQLILPLETQGKDLNSEETPLIYKSTQPSTKNNLKVIRTSVYKNFNEIFNNLHYENESQASQKADQLRKSSIEFISQQPSKNLQTNCSGVIYKQGVKLSYYQLNQQQFSTKSTRQQNNHNSQATQQSIQGLYQLNNFVKSPSIQTKIKKNIHVNNSKSKSSFDVFDKILNSKLNQSPKKETNQQMQQQ</sequence>
<organism evidence="3 4">
    <name type="scientific">Tetrahymena thermophila (strain SB210)</name>
    <dbReference type="NCBI Taxonomy" id="312017"/>
    <lineage>
        <taxon>Eukaryota</taxon>
        <taxon>Sar</taxon>
        <taxon>Alveolata</taxon>
        <taxon>Ciliophora</taxon>
        <taxon>Intramacronucleata</taxon>
        <taxon>Oligohymenophorea</taxon>
        <taxon>Hymenostomatida</taxon>
        <taxon>Tetrahymenina</taxon>
        <taxon>Tetrahymenidae</taxon>
        <taxon>Tetrahymena</taxon>
    </lineage>
</organism>
<dbReference type="GO" id="GO:0030552">
    <property type="term" value="F:cAMP binding"/>
    <property type="evidence" value="ECO:0007669"/>
    <property type="project" value="TreeGrafter"/>
</dbReference>
<feature type="domain" description="Cyclic nucleotide-binding" evidence="2">
    <location>
        <begin position="234"/>
        <end position="388"/>
    </location>
</feature>
<dbReference type="GeneID" id="7830134"/>
<name>Q244W4_TETTS</name>
<dbReference type="GO" id="GO:0005952">
    <property type="term" value="C:cAMP-dependent protein kinase complex"/>
    <property type="evidence" value="ECO:0007669"/>
    <property type="project" value="InterPro"/>
</dbReference>
<dbReference type="PANTHER" id="PTHR11635:SF152">
    <property type="entry name" value="CAMP-DEPENDENT PROTEIN KINASE TYPE I REGULATORY SUBUNIT-RELATED"/>
    <property type="match status" value="1"/>
</dbReference>
<evidence type="ECO:0000313" key="4">
    <source>
        <dbReference type="Proteomes" id="UP000009168"/>
    </source>
</evidence>